<comment type="similarity">
    <text evidence="1">Belongs to the Gfo/Idh/MocA family.</text>
</comment>
<evidence type="ECO:0000256" key="1">
    <source>
        <dbReference type="ARBA" id="ARBA00010928"/>
    </source>
</evidence>
<name>D5EL78_CORAD</name>
<dbReference type="PANTHER" id="PTHR22604:SF105">
    <property type="entry name" value="TRANS-1,2-DIHYDROBENZENE-1,2-DIOL DEHYDROGENASE"/>
    <property type="match status" value="1"/>
</dbReference>
<evidence type="ECO:0000256" key="2">
    <source>
        <dbReference type="ARBA" id="ARBA00023002"/>
    </source>
</evidence>
<dbReference type="STRING" id="583355.Caka_0152"/>
<accession>D5EL78</accession>
<dbReference type="SUPFAM" id="SSF55347">
    <property type="entry name" value="Glyceraldehyde-3-phosphate dehydrogenase-like, C-terminal domain"/>
    <property type="match status" value="1"/>
</dbReference>
<dbReference type="PANTHER" id="PTHR22604">
    <property type="entry name" value="OXIDOREDUCTASES"/>
    <property type="match status" value="1"/>
</dbReference>
<evidence type="ECO:0000313" key="6">
    <source>
        <dbReference type="Proteomes" id="UP000000925"/>
    </source>
</evidence>
<dbReference type="KEGG" id="caa:Caka_0152"/>
<organism evidence="5 6">
    <name type="scientific">Coraliomargarita akajimensis (strain DSM 45221 / IAM 15411 / JCM 23193 / KCTC 12865 / 04OKA010-24)</name>
    <dbReference type="NCBI Taxonomy" id="583355"/>
    <lineage>
        <taxon>Bacteria</taxon>
        <taxon>Pseudomonadati</taxon>
        <taxon>Verrucomicrobiota</taxon>
        <taxon>Opitutia</taxon>
        <taxon>Puniceicoccales</taxon>
        <taxon>Coraliomargaritaceae</taxon>
        <taxon>Coraliomargarita</taxon>
    </lineage>
</organism>
<gene>
    <name evidence="5" type="ordered locus">Caka_0152</name>
</gene>
<sequence length="344" mass="37866">MDSKPAVKWGILACGGIAQTFAKALQATESSELVAVAARDAARAQEFADQHAAARAYGNYEDLIADSEVDAIYVATLHPFHLEWIAHAVRAGKHVLCEKPLTMNLREAKQAQQLAKDNCCLLREAFMYRHHPQTQKVADLIAEGAIGKVRMIEASFCYNSGVQPESRLQAKALGGGAILDIGCYGMSFARLIAGRAHDRLFAEPIELRAVGHLDPQLQTDMWSSAVMRFEGDITAQVRAALRMSDEPHATVFGERGRIVVKNPWHCSGEIQVILDDGSETTVLAADQTRPLFVYEIESFVGELRGRPIGATEVGMRFDDTLGNMKALDWWRQEIGLAYEADRGL</sequence>
<dbReference type="SUPFAM" id="SSF51735">
    <property type="entry name" value="NAD(P)-binding Rossmann-fold domains"/>
    <property type="match status" value="1"/>
</dbReference>
<dbReference type="Proteomes" id="UP000000925">
    <property type="component" value="Chromosome"/>
</dbReference>
<dbReference type="Gene3D" id="3.30.360.10">
    <property type="entry name" value="Dihydrodipicolinate Reductase, domain 2"/>
    <property type="match status" value="1"/>
</dbReference>
<dbReference type="GO" id="GO:0016491">
    <property type="term" value="F:oxidoreductase activity"/>
    <property type="evidence" value="ECO:0007669"/>
    <property type="project" value="UniProtKB-KW"/>
</dbReference>
<evidence type="ECO:0000259" key="3">
    <source>
        <dbReference type="Pfam" id="PF01408"/>
    </source>
</evidence>
<keyword evidence="6" id="KW-1185">Reference proteome</keyword>
<dbReference type="InterPro" id="IPR050984">
    <property type="entry name" value="Gfo/Idh/MocA_domain"/>
</dbReference>
<dbReference type="Pfam" id="PF01408">
    <property type="entry name" value="GFO_IDH_MocA"/>
    <property type="match status" value="1"/>
</dbReference>
<feature type="domain" description="Gfo/Idh/MocA-like oxidoreductase N-terminal" evidence="3">
    <location>
        <begin position="8"/>
        <end position="123"/>
    </location>
</feature>
<dbReference type="GO" id="GO:0000166">
    <property type="term" value="F:nucleotide binding"/>
    <property type="evidence" value="ECO:0007669"/>
    <property type="project" value="InterPro"/>
</dbReference>
<dbReference type="RefSeq" id="WP_013041906.1">
    <property type="nucleotide sequence ID" value="NC_014008.1"/>
</dbReference>
<feature type="domain" description="GFO/IDH/MocA-like oxidoreductase" evidence="4">
    <location>
        <begin position="135"/>
        <end position="259"/>
    </location>
</feature>
<dbReference type="InterPro" id="IPR055170">
    <property type="entry name" value="GFO_IDH_MocA-like_dom"/>
</dbReference>
<evidence type="ECO:0000259" key="4">
    <source>
        <dbReference type="Pfam" id="PF22725"/>
    </source>
</evidence>
<reference evidence="5 6" key="1">
    <citation type="journal article" date="2010" name="Stand. Genomic Sci.">
        <title>Complete genome sequence of Coraliomargarita akajimensis type strain (04OKA010-24).</title>
        <authorList>
            <person name="Mavromatis K."/>
            <person name="Abt B."/>
            <person name="Brambilla E."/>
            <person name="Lapidus A."/>
            <person name="Copeland A."/>
            <person name="Deshpande S."/>
            <person name="Nolan M."/>
            <person name="Lucas S."/>
            <person name="Tice H."/>
            <person name="Cheng J.F."/>
            <person name="Han C."/>
            <person name="Detter J.C."/>
            <person name="Woyke T."/>
            <person name="Goodwin L."/>
            <person name="Pitluck S."/>
            <person name="Held B."/>
            <person name="Brettin T."/>
            <person name="Tapia R."/>
            <person name="Ivanova N."/>
            <person name="Mikhailova N."/>
            <person name="Pati A."/>
            <person name="Liolios K."/>
            <person name="Chen A."/>
            <person name="Palaniappan K."/>
            <person name="Land M."/>
            <person name="Hauser L."/>
            <person name="Chang Y.J."/>
            <person name="Jeffries C.D."/>
            <person name="Rohde M."/>
            <person name="Goker M."/>
            <person name="Bristow J."/>
            <person name="Eisen J.A."/>
            <person name="Markowitz V."/>
            <person name="Hugenholtz P."/>
            <person name="Klenk H.P."/>
            <person name="Kyrpides N.C."/>
        </authorList>
    </citation>
    <scope>NUCLEOTIDE SEQUENCE [LARGE SCALE GENOMIC DNA]</scope>
    <source>
        <strain evidence="6">DSM 45221 / IAM 15411 / JCM 23193 / KCTC 12865</strain>
    </source>
</reference>
<dbReference type="InterPro" id="IPR000683">
    <property type="entry name" value="Gfo/Idh/MocA-like_OxRdtase_N"/>
</dbReference>
<dbReference type="OrthoDB" id="9783105at2"/>
<protein>
    <submittedName>
        <fullName evidence="5">Oxidoreductase domain protein</fullName>
    </submittedName>
</protein>
<dbReference type="AlphaFoldDB" id="D5EL78"/>
<dbReference type="eggNOG" id="COG0673">
    <property type="taxonomic scope" value="Bacteria"/>
</dbReference>
<proteinExistence type="inferred from homology"/>
<dbReference type="HOGENOM" id="CLU_023194_7_2_0"/>
<dbReference type="EMBL" id="CP001998">
    <property type="protein sequence ID" value="ADE53180.1"/>
    <property type="molecule type" value="Genomic_DNA"/>
</dbReference>
<dbReference type="Gene3D" id="3.40.50.720">
    <property type="entry name" value="NAD(P)-binding Rossmann-like Domain"/>
    <property type="match status" value="1"/>
</dbReference>
<evidence type="ECO:0000313" key="5">
    <source>
        <dbReference type="EMBL" id="ADE53180.1"/>
    </source>
</evidence>
<dbReference type="Pfam" id="PF22725">
    <property type="entry name" value="GFO_IDH_MocA_C3"/>
    <property type="match status" value="1"/>
</dbReference>
<dbReference type="InterPro" id="IPR036291">
    <property type="entry name" value="NAD(P)-bd_dom_sf"/>
</dbReference>
<keyword evidence="2" id="KW-0560">Oxidoreductase</keyword>